<reference evidence="2" key="1">
    <citation type="submission" date="2022-09" db="EMBL/GenBank/DDBJ databases">
        <title>Tahibacter sp. nov., isolated from a fresh water.</title>
        <authorList>
            <person name="Baek J.H."/>
            <person name="Lee J.K."/>
            <person name="Kim J.M."/>
            <person name="Jeon C.O."/>
        </authorList>
    </citation>
    <scope>NUCLEOTIDE SEQUENCE</scope>
    <source>
        <strain evidence="2">W38</strain>
    </source>
</reference>
<dbReference type="SMART" id="SM00028">
    <property type="entry name" value="TPR"/>
    <property type="match status" value="6"/>
</dbReference>
<feature type="signal peptide" evidence="1">
    <location>
        <begin position="1"/>
        <end position="20"/>
    </location>
</feature>
<dbReference type="RefSeq" id="WP_261694387.1">
    <property type="nucleotide sequence ID" value="NZ_CP104694.1"/>
</dbReference>
<dbReference type="PANTHER" id="PTHR12558:SF33">
    <property type="entry name" value="BLL7664 PROTEIN"/>
    <property type="match status" value="1"/>
</dbReference>
<dbReference type="Pfam" id="PF13432">
    <property type="entry name" value="TPR_16"/>
    <property type="match status" value="2"/>
</dbReference>
<dbReference type="InterPro" id="IPR019734">
    <property type="entry name" value="TPR_rpt"/>
</dbReference>
<gene>
    <name evidence="2" type="ORF">N4264_22200</name>
</gene>
<keyword evidence="3" id="KW-1185">Reference proteome</keyword>
<dbReference type="SUPFAM" id="SSF48452">
    <property type="entry name" value="TPR-like"/>
    <property type="match status" value="2"/>
</dbReference>
<dbReference type="InterPro" id="IPR011990">
    <property type="entry name" value="TPR-like_helical_dom_sf"/>
</dbReference>
<evidence type="ECO:0000313" key="2">
    <source>
        <dbReference type="EMBL" id="UXI67417.1"/>
    </source>
</evidence>
<evidence type="ECO:0000313" key="3">
    <source>
        <dbReference type="Proteomes" id="UP001064632"/>
    </source>
</evidence>
<organism evidence="2 3">
    <name type="scientific">Tahibacter amnicola</name>
    <dbReference type="NCBI Taxonomy" id="2976241"/>
    <lineage>
        <taxon>Bacteria</taxon>
        <taxon>Pseudomonadati</taxon>
        <taxon>Pseudomonadota</taxon>
        <taxon>Gammaproteobacteria</taxon>
        <taxon>Lysobacterales</taxon>
        <taxon>Rhodanobacteraceae</taxon>
        <taxon>Tahibacter</taxon>
    </lineage>
</organism>
<keyword evidence="1" id="KW-0732">Signal</keyword>
<dbReference type="EMBL" id="CP104694">
    <property type="protein sequence ID" value="UXI67417.1"/>
    <property type="molecule type" value="Genomic_DNA"/>
</dbReference>
<feature type="chain" id="PRO_5047194330" evidence="1">
    <location>
        <begin position="21"/>
        <end position="573"/>
    </location>
</feature>
<dbReference type="Gene3D" id="1.25.40.10">
    <property type="entry name" value="Tetratricopeptide repeat domain"/>
    <property type="match status" value="2"/>
</dbReference>
<dbReference type="PANTHER" id="PTHR12558">
    <property type="entry name" value="CELL DIVISION CYCLE 16,23,27"/>
    <property type="match status" value="1"/>
</dbReference>
<protein>
    <submittedName>
        <fullName evidence="2">Tetratricopeptide repeat protein</fullName>
    </submittedName>
</protein>
<dbReference type="Proteomes" id="UP001064632">
    <property type="component" value="Chromosome"/>
</dbReference>
<sequence>MNVHFDPRAWLIAVVALAFAGCTATPVKKDAPPASAGKSQAANQPEAGDDDLLAQMLAGEFAIGQSDIAAAAVRYGNAARLSKDPQVSAQAARLALAARNYSLAREMLARWRTLKPEDPGLLQVEAGLAMGGGDAEAAFAALQKLLPLPNEQGWRYLGQTLLGAADKPMAAALLERLATPANLAAASEDIWIAMSQLAFKLDRKAYSRTLADAAVQKFSGGPSFGWSAQLAADEGDKRRAIALYKEAIQRSPKDIRMRAGYALLLSEEGDHRGAAKVLADGPQDEYTYAARAAYVARSEDEKLVQALFDEMKALPEEQSAAHADLLGQLAELLEQPAIALTWYQKVSEDDDNWFDAQVRIAVIEDQQGKHDAALTLTHDLQARVGDDPKRLADAFLLEGELLIHAGKDDAVQEAYSRGIKLLPTDTRLIYARALHAANIGRVDDAERDLRRVLELKPSDVDAMNALGYTLADANRKLDEALSLIERALKAKPEEPAVIDSLGWVRYRRGELAEAETALKRAFDKQPDAEIAAHYGEVLWHNGKREEARKVLGEARKKDDKNKSLLETMKRLGL</sequence>
<dbReference type="Pfam" id="PF14559">
    <property type="entry name" value="TPR_19"/>
    <property type="match status" value="1"/>
</dbReference>
<proteinExistence type="predicted"/>
<evidence type="ECO:0000256" key="1">
    <source>
        <dbReference type="SAM" id="SignalP"/>
    </source>
</evidence>
<name>A0ABY6BD10_9GAMM</name>
<accession>A0ABY6BD10</accession>